<dbReference type="SMART" id="SM00053">
    <property type="entry name" value="DYNc"/>
    <property type="match status" value="1"/>
</dbReference>
<feature type="domain" description="Dynamin-type G" evidence="5">
    <location>
        <begin position="238"/>
        <end position="523"/>
    </location>
</feature>
<dbReference type="EMBL" id="JAELUQ010000003">
    <property type="protein sequence ID" value="KAG7418510.1"/>
    <property type="molecule type" value="Genomic_DNA"/>
</dbReference>
<dbReference type="Pfam" id="PF01031">
    <property type="entry name" value="Dynamin_M"/>
    <property type="match status" value="1"/>
</dbReference>
<dbReference type="GO" id="GO:0008017">
    <property type="term" value="F:microtubule binding"/>
    <property type="evidence" value="ECO:0007669"/>
    <property type="project" value="TreeGrafter"/>
</dbReference>
<feature type="domain" description="GED" evidence="4">
    <location>
        <begin position="806"/>
        <end position="899"/>
    </location>
</feature>
<keyword evidence="2" id="KW-0342">GTP-binding</keyword>
<dbReference type="PROSITE" id="PS51718">
    <property type="entry name" value="G_DYNAMIN_2"/>
    <property type="match status" value="1"/>
</dbReference>
<protein>
    <submittedName>
        <fullName evidence="6">Interferon-induced GTP-binding protein Mx3</fullName>
    </submittedName>
</protein>
<dbReference type="GO" id="GO:0000266">
    <property type="term" value="P:mitochondrial fission"/>
    <property type="evidence" value="ECO:0007669"/>
    <property type="project" value="TreeGrafter"/>
</dbReference>
<dbReference type="Proteomes" id="UP000694050">
    <property type="component" value="Unassembled WGS sequence"/>
</dbReference>
<dbReference type="Pfam" id="PF00350">
    <property type="entry name" value="Dynamin_N"/>
    <property type="match status" value="1"/>
</dbReference>
<keyword evidence="1" id="KW-0547">Nucleotide-binding</keyword>
<dbReference type="GO" id="GO:0003924">
    <property type="term" value="F:GTPase activity"/>
    <property type="evidence" value="ECO:0007669"/>
    <property type="project" value="InterPro"/>
</dbReference>
<evidence type="ECO:0000259" key="4">
    <source>
        <dbReference type="PROSITE" id="PS51388"/>
    </source>
</evidence>
<dbReference type="GO" id="GO:0048312">
    <property type="term" value="P:intracellular distribution of mitochondria"/>
    <property type="evidence" value="ECO:0007669"/>
    <property type="project" value="TreeGrafter"/>
</dbReference>
<proteinExistence type="predicted"/>
<feature type="compositionally biased region" description="Polar residues" evidence="3">
    <location>
        <begin position="918"/>
        <end position="932"/>
    </location>
</feature>
<dbReference type="GO" id="GO:0006897">
    <property type="term" value="P:endocytosis"/>
    <property type="evidence" value="ECO:0007669"/>
    <property type="project" value="TreeGrafter"/>
</dbReference>
<dbReference type="InterPro" id="IPR022812">
    <property type="entry name" value="Dynamin"/>
</dbReference>
<evidence type="ECO:0000313" key="7">
    <source>
        <dbReference type="Proteomes" id="UP000694050"/>
    </source>
</evidence>
<feature type="region of interest" description="Disordered" evidence="3">
    <location>
        <begin position="911"/>
        <end position="934"/>
    </location>
</feature>
<dbReference type="InterPro" id="IPR001401">
    <property type="entry name" value="Dynamin_GTPase"/>
</dbReference>
<reference evidence="6" key="1">
    <citation type="submission" date="2021-04" db="EMBL/GenBank/DDBJ databases">
        <title>First draft genome resource for Brassicaceae pathogens Fusarium oxysporum f. sp. raphani and Fusarium oxysporum f. sp. rapae.</title>
        <authorList>
            <person name="Asai S."/>
        </authorList>
    </citation>
    <scope>NUCLEOTIDE SEQUENCE</scope>
    <source>
        <strain evidence="6">Tf1208</strain>
    </source>
</reference>
<dbReference type="GO" id="GO:0005525">
    <property type="term" value="F:GTP binding"/>
    <property type="evidence" value="ECO:0007669"/>
    <property type="project" value="InterPro"/>
</dbReference>
<dbReference type="InterPro" id="IPR030381">
    <property type="entry name" value="G_DYNAMIN_dom"/>
</dbReference>
<evidence type="ECO:0000256" key="1">
    <source>
        <dbReference type="ARBA" id="ARBA00022741"/>
    </source>
</evidence>
<dbReference type="CDD" id="cd08771">
    <property type="entry name" value="DLP_1"/>
    <property type="match status" value="1"/>
</dbReference>
<dbReference type="GO" id="GO:0005739">
    <property type="term" value="C:mitochondrion"/>
    <property type="evidence" value="ECO:0007669"/>
    <property type="project" value="TreeGrafter"/>
</dbReference>
<sequence length="994" mass="111930">MASATEKPSTQAETEILQLVAELDKGRILSIAERIEKRGIRQFLQKSQSGVHDSQLQSEKFRIWLENCPFTASPSLIQNWTCATTVKLIHWASEARWHYAEQLRTLLKLEESQSQAWLDNLHKVARYHSAIKSMVKFAVKEPGIFVNIVIRPINAPNPRRFKFPNAKAPLLAVVRTLVGKDTNSTMEKLEKHLGTQDIEARLRRACRLELTLHAEMQIVIFYEGNPGARRVLIGVSHYVDLPEIIVCGDQSAGKSSVLEAVSGMQFPIKDGLCTRFATELVLRRSRNMSVKVSITPGENRFGEDKERLENWVPTASIEKEGLGAVTKEAEAMMAIPTGAGEFYEDTLRVELSGSEKPHLTMVDLPGLFRGGNKNQSDTDISIVHDMVERYMARPRSIILTVVSAKYEHVLQEVTLTAKKADPQGTRTMGLITKPDTLNAGSPSEHYFAGLAQNIEAELKLGWHVLKNRSYEERDVTLAQRNDIEKEFLSQGLWSSIESSHCGVESLKVRLSNVLRDQILVQLPSLKQDVENGISNCAERLQRLGPVRGTSQQQRSYLLHVSDNYTFLMRQAVDGTYNDRFFGDRNERASFNKRLRAVVRMRLDEFAEEMRVNGQSQHIADSESENEGSHDFRVVPSISRSDFINKVTGRLKYYRGRELPGLFNPLIVNDLFVEQCTPWRRIAKSLADDVLDAVHITTEKVVEQIAAREVSEGVLKLIRNEVEGLKIKMGGQIDALLESATQHPITNNPQLVQHVQQTQEDRHKRTVKSLITKMFGTNRFDGSDKKISINPVELLTLAGEGFEPNMERFGSALAVDYMKAFLQVNRFIDDVSVLAIENCLIGKLPSLFTSSSVAEMSDEELYRLAGETEESSVERKRLELKQGVLEKGLQDLKSLYKRSWVVGHRGYHGLSSEDPEKVSTITQSKSEKGSSITDKGRAASEVLGEAIPINEEQHLTLQADQIKWPDQNGMNDFWPPPAMRKAVRDILGEDNRWGG</sequence>
<dbReference type="FunFam" id="3.40.50.300:FF:001425">
    <property type="entry name" value="Dynamin GTPase, putative"/>
    <property type="match status" value="1"/>
</dbReference>
<evidence type="ECO:0000256" key="2">
    <source>
        <dbReference type="ARBA" id="ARBA00023134"/>
    </source>
</evidence>
<dbReference type="InterPro" id="IPR020850">
    <property type="entry name" value="GED_dom"/>
</dbReference>
<dbReference type="InterPro" id="IPR045063">
    <property type="entry name" value="Dynamin_N"/>
</dbReference>
<dbReference type="GO" id="GO:0005874">
    <property type="term" value="C:microtubule"/>
    <property type="evidence" value="ECO:0007669"/>
    <property type="project" value="TreeGrafter"/>
</dbReference>
<accession>A0A8J5P4M8</accession>
<dbReference type="PROSITE" id="PS51388">
    <property type="entry name" value="GED"/>
    <property type="match status" value="1"/>
</dbReference>
<comment type="caution">
    <text evidence="6">The sequence shown here is derived from an EMBL/GenBank/DDBJ whole genome shotgun (WGS) entry which is preliminary data.</text>
</comment>
<dbReference type="AlphaFoldDB" id="A0A8J5P4M8"/>
<evidence type="ECO:0000259" key="5">
    <source>
        <dbReference type="PROSITE" id="PS51718"/>
    </source>
</evidence>
<gene>
    <name evidence="6" type="primary">mx3-1</name>
    <name evidence="6" type="ORF">Forpe1208_v005303</name>
</gene>
<dbReference type="PANTHER" id="PTHR11566">
    <property type="entry name" value="DYNAMIN"/>
    <property type="match status" value="1"/>
</dbReference>
<dbReference type="GO" id="GO:0016020">
    <property type="term" value="C:membrane"/>
    <property type="evidence" value="ECO:0007669"/>
    <property type="project" value="TreeGrafter"/>
</dbReference>
<evidence type="ECO:0000313" key="6">
    <source>
        <dbReference type="EMBL" id="KAG7418510.1"/>
    </source>
</evidence>
<organism evidence="6 7">
    <name type="scientific">Fusarium oxysporum f. sp. rapae</name>
    <dbReference type="NCBI Taxonomy" id="485398"/>
    <lineage>
        <taxon>Eukaryota</taxon>
        <taxon>Fungi</taxon>
        <taxon>Dikarya</taxon>
        <taxon>Ascomycota</taxon>
        <taxon>Pezizomycotina</taxon>
        <taxon>Sordariomycetes</taxon>
        <taxon>Hypocreomycetidae</taxon>
        <taxon>Hypocreales</taxon>
        <taxon>Nectriaceae</taxon>
        <taxon>Fusarium</taxon>
        <taxon>Fusarium oxysporum species complex</taxon>
    </lineage>
</organism>
<dbReference type="GO" id="GO:0016559">
    <property type="term" value="P:peroxisome fission"/>
    <property type="evidence" value="ECO:0007669"/>
    <property type="project" value="TreeGrafter"/>
</dbReference>
<evidence type="ECO:0000256" key="3">
    <source>
        <dbReference type="SAM" id="MobiDB-lite"/>
    </source>
</evidence>
<dbReference type="PANTHER" id="PTHR11566:SF149">
    <property type="entry name" value="GTPASE, PUTATIVE (AFU_ORTHOLOGUE AFUA_6G11890)-RELATED"/>
    <property type="match status" value="1"/>
</dbReference>
<dbReference type="InterPro" id="IPR000375">
    <property type="entry name" value="Dynamin_stalk"/>
</dbReference>
<name>A0A8J5P4M8_FUSOX</name>